<comment type="caution">
    <text evidence="2">The sequence shown here is derived from an EMBL/GenBank/DDBJ whole genome shotgun (WGS) entry which is preliminary data.</text>
</comment>
<evidence type="ECO:0000313" key="2">
    <source>
        <dbReference type="EMBL" id="MCX3064083.1"/>
    </source>
</evidence>
<feature type="domain" description="DUF4268" evidence="1">
    <location>
        <begin position="185"/>
        <end position="317"/>
    </location>
</feature>
<dbReference type="InterPro" id="IPR025364">
    <property type="entry name" value="DUF4268"/>
</dbReference>
<gene>
    <name evidence="2" type="ORF">OFY01_30865</name>
</gene>
<dbReference type="Pfam" id="PF14088">
    <property type="entry name" value="DUF4268"/>
    <property type="match status" value="1"/>
</dbReference>
<keyword evidence="3" id="KW-1185">Reference proteome</keyword>
<proteinExistence type="predicted"/>
<evidence type="ECO:0000313" key="3">
    <source>
        <dbReference type="Proteomes" id="UP001163064"/>
    </source>
</evidence>
<protein>
    <submittedName>
        <fullName evidence="2">DUF4268 domain-containing protein</fullName>
    </submittedName>
</protein>
<organism evidence="2 3">
    <name type="scientific">Streptomyces beihaiensis</name>
    <dbReference type="NCBI Taxonomy" id="2984495"/>
    <lineage>
        <taxon>Bacteria</taxon>
        <taxon>Bacillati</taxon>
        <taxon>Actinomycetota</taxon>
        <taxon>Actinomycetes</taxon>
        <taxon>Kitasatosporales</taxon>
        <taxon>Streptomycetaceae</taxon>
        <taxon>Streptomyces</taxon>
    </lineage>
</organism>
<evidence type="ECO:0000259" key="1">
    <source>
        <dbReference type="Pfam" id="PF14088"/>
    </source>
</evidence>
<reference evidence="2" key="1">
    <citation type="submission" date="2022-10" db="EMBL/GenBank/DDBJ databases">
        <title>Streptomyces beihaiensis sp. nov., a chitin degrading actinobacterium, isolated from shrimp pond soil.</title>
        <authorList>
            <person name="Xie J."/>
            <person name="Shen N."/>
        </authorList>
    </citation>
    <scope>NUCLEOTIDE SEQUENCE</scope>
    <source>
        <strain evidence="2">GXMU-J5</strain>
    </source>
</reference>
<dbReference type="Proteomes" id="UP001163064">
    <property type="component" value="Unassembled WGS sequence"/>
</dbReference>
<sequence length="328" mass="36565">MTLTPENAAAADLGRLQPVPLREIWTHEALDFTPWLLANPDILGEALDMELEITSAEHSVGDFSLDLIGTDLRTGRSVIIENQLEATDHTHLGQLLTYAGGTDAANIVWVAKAFREEHRAALDWLNARTDTETCFFGIEVSVVRIGDSLPAPLLRVVAQPNDWGKTVRSAAQVREGGSSDRAVLYGQFWERYLTALNAQGLSWTRARKGPKENWFNTSAGVSGANFSVSFARGRLRSELYLGHSDAMVNTSRYQHLLDKRDALEGVYGAALTFEPLEERRSCRIADYRDDARVEDVDDWDVFIEWFVHSQRQFREAIRACGGLPTATA</sequence>
<dbReference type="Gene3D" id="3.40.1350.10">
    <property type="match status" value="1"/>
</dbReference>
<dbReference type="RefSeq" id="WP_266605552.1">
    <property type="nucleotide sequence ID" value="NZ_JAPHNL010000332.1"/>
</dbReference>
<dbReference type="InterPro" id="IPR011856">
    <property type="entry name" value="tRNA_endonuc-like_dom_sf"/>
</dbReference>
<name>A0ABT3U452_9ACTN</name>
<dbReference type="EMBL" id="JAPHNL010000332">
    <property type="protein sequence ID" value="MCX3064083.1"/>
    <property type="molecule type" value="Genomic_DNA"/>
</dbReference>
<accession>A0ABT3U452</accession>